<protein>
    <submittedName>
        <fullName evidence="5">Plastocyanin/azurin family copper-binding protein</fullName>
    </submittedName>
</protein>
<proteinExistence type="predicted"/>
<organism evidence="5 6">
    <name type="scientific">Rhodococcus kronopolitis</name>
    <dbReference type="NCBI Taxonomy" id="1460226"/>
    <lineage>
        <taxon>Bacteria</taxon>
        <taxon>Bacillati</taxon>
        <taxon>Actinomycetota</taxon>
        <taxon>Actinomycetes</taxon>
        <taxon>Mycobacteriales</taxon>
        <taxon>Nocardiaceae</taxon>
        <taxon>Rhodococcus</taxon>
    </lineage>
</organism>
<dbReference type="SUPFAM" id="SSF49503">
    <property type="entry name" value="Cupredoxins"/>
    <property type="match status" value="1"/>
</dbReference>
<keyword evidence="3" id="KW-0732">Signal</keyword>
<sequence length="130" mass="13996">MRAPSMRALGVTLASGVLLTSMLTGCAQSQPTQAAQQPGVAMVAKNRLTVDISNMRFNPSVLRVRLGDTVTWEFNDQGTEHTVTSNADAQEAFASDVQGSGTFSHTFIRQGTSRYFCEIHSNMGGTVIVR</sequence>
<gene>
    <name evidence="5" type="ORF">ACFO6S_03080</name>
</gene>
<dbReference type="Proteomes" id="UP001595914">
    <property type="component" value="Unassembled WGS sequence"/>
</dbReference>
<evidence type="ECO:0000259" key="4">
    <source>
        <dbReference type="Pfam" id="PF00127"/>
    </source>
</evidence>
<feature type="domain" description="Blue (type 1) copper" evidence="4">
    <location>
        <begin position="47"/>
        <end position="129"/>
    </location>
</feature>
<dbReference type="Gene3D" id="2.60.40.420">
    <property type="entry name" value="Cupredoxins - blue copper proteins"/>
    <property type="match status" value="1"/>
</dbReference>
<evidence type="ECO:0000313" key="5">
    <source>
        <dbReference type="EMBL" id="MFC4602671.1"/>
    </source>
</evidence>
<keyword evidence="6" id="KW-1185">Reference proteome</keyword>
<keyword evidence="2" id="KW-0186">Copper</keyword>
<evidence type="ECO:0000256" key="2">
    <source>
        <dbReference type="ARBA" id="ARBA00023008"/>
    </source>
</evidence>
<dbReference type="PANTHER" id="PTHR36507:SF1">
    <property type="entry name" value="BLL1555 PROTEIN"/>
    <property type="match status" value="1"/>
</dbReference>
<accession>A0ABV9FQ52</accession>
<dbReference type="InterPro" id="IPR052721">
    <property type="entry name" value="ET_Amicyanin"/>
</dbReference>
<dbReference type="EMBL" id="JBHSFO010000001">
    <property type="protein sequence ID" value="MFC4602671.1"/>
    <property type="molecule type" value="Genomic_DNA"/>
</dbReference>
<dbReference type="RefSeq" id="WP_378413984.1">
    <property type="nucleotide sequence ID" value="NZ_JBHSFO010000001.1"/>
</dbReference>
<dbReference type="Pfam" id="PF00127">
    <property type="entry name" value="Copper-bind"/>
    <property type="match status" value="1"/>
</dbReference>
<dbReference type="InterPro" id="IPR008972">
    <property type="entry name" value="Cupredoxin"/>
</dbReference>
<evidence type="ECO:0000256" key="3">
    <source>
        <dbReference type="SAM" id="SignalP"/>
    </source>
</evidence>
<reference evidence="6" key="1">
    <citation type="journal article" date="2019" name="Int. J. Syst. Evol. Microbiol.">
        <title>The Global Catalogue of Microorganisms (GCM) 10K type strain sequencing project: providing services to taxonomists for standard genome sequencing and annotation.</title>
        <authorList>
            <consortium name="The Broad Institute Genomics Platform"/>
            <consortium name="The Broad Institute Genome Sequencing Center for Infectious Disease"/>
            <person name="Wu L."/>
            <person name="Ma J."/>
        </authorList>
    </citation>
    <scope>NUCLEOTIDE SEQUENCE [LARGE SCALE GENOMIC DNA]</scope>
    <source>
        <strain evidence="6">CCUG 54520</strain>
    </source>
</reference>
<keyword evidence="1" id="KW-0479">Metal-binding</keyword>
<evidence type="ECO:0000313" key="6">
    <source>
        <dbReference type="Proteomes" id="UP001595914"/>
    </source>
</evidence>
<feature type="chain" id="PRO_5045141713" evidence="3">
    <location>
        <begin position="30"/>
        <end position="130"/>
    </location>
</feature>
<name>A0ABV9FQ52_9NOCA</name>
<dbReference type="PANTHER" id="PTHR36507">
    <property type="entry name" value="BLL1555 PROTEIN"/>
    <property type="match status" value="1"/>
</dbReference>
<comment type="caution">
    <text evidence="5">The sequence shown here is derived from an EMBL/GenBank/DDBJ whole genome shotgun (WGS) entry which is preliminary data.</text>
</comment>
<dbReference type="InterPro" id="IPR000923">
    <property type="entry name" value="BlueCu_1"/>
</dbReference>
<feature type="signal peptide" evidence="3">
    <location>
        <begin position="1"/>
        <end position="29"/>
    </location>
</feature>
<dbReference type="PROSITE" id="PS51257">
    <property type="entry name" value="PROKAR_LIPOPROTEIN"/>
    <property type="match status" value="1"/>
</dbReference>
<evidence type="ECO:0000256" key="1">
    <source>
        <dbReference type="ARBA" id="ARBA00022723"/>
    </source>
</evidence>